<comment type="pathway">
    <text evidence="3 9">Carbohydrate degradation; glycolysis; pyruvate from D-glyceraldehyde 3-phosphate: step 3/5.</text>
</comment>
<dbReference type="PANTHER" id="PTHR31637:SF0">
    <property type="entry name" value="2,3-BISPHOSPHOGLYCERATE-INDEPENDENT PHOSPHOGLYCERATE MUTASE"/>
    <property type="match status" value="1"/>
</dbReference>
<evidence type="ECO:0000256" key="2">
    <source>
        <dbReference type="ARBA" id="ARBA00002315"/>
    </source>
</evidence>
<dbReference type="SUPFAM" id="SSF64158">
    <property type="entry name" value="2,3-Bisphosphoglycerate-independent phosphoglycerate mutase, substrate-binding domain"/>
    <property type="match status" value="1"/>
</dbReference>
<protein>
    <recommendedName>
        <fullName evidence="9 10">2,3-bisphosphoglycerate-independent phosphoglycerate mutase</fullName>
        <shortName evidence="9">BPG-independent PGAM</shortName>
        <shortName evidence="9">Phosphoglyceromutase</shortName>
        <shortName evidence="9">iPGM</shortName>
        <ecNumber evidence="9 10">5.4.2.12</ecNumber>
    </recommendedName>
</protein>
<feature type="binding site" evidence="9">
    <location>
        <position position="122"/>
    </location>
    <ligand>
        <name>substrate</name>
    </ligand>
</feature>
<comment type="function">
    <text evidence="2 9">Catalyzes the interconversion of 2-phosphoglycerate and 3-phosphoglycerate.</text>
</comment>
<dbReference type="InterPro" id="IPR011258">
    <property type="entry name" value="BPG-indep_PGM_N"/>
</dbReference>
<keyword evidence="6 9" id="KW-0324">Glycolysis</keyword>
<dbReference type="Gene3D" id="3.40.1450.10">
    <property type="entry name" value="BPG-independent phosphoglycerate mutase, domain B"/>
    <property type="match status" value="1"/>
</dbReference>
<feature type="binding site" evidence="9">
    <location>
        <begin position="259"/>
        <end position="262"/>
    </location>
    <ligand>
        <name>substrate</name>
    </ligand>
</feature>
<accession>A0A1F5DQ62</accession>
<dbReference type="InterPro" id="IPR036646">
    <property type="entry name" value="PGAM_B_sf"/>
</dbReference>
<dbReference type="GO" id="GO:0006007">
    <property type="term" value="P:glucose catabolic process"/>
    <property type="evidence" value="ECO:0007669"/>
    <property type="project" value="InterPro"/>
</dbReference>
<feature type="binding site" evidence="9 12">
    <location>
        <position position="61"/>
    </location>
    <ligand>
        <name>Mn(2+)</name>
        <dbReference type="ChEBI" id="CHEBI:29035"/>
        <label>2</label>
    </ligand>
</feature>
<reference evidence="15 16" key="1">
    <citation type="journal article" date="2016" name="Nat. Commun.">
        <title>Thousands of microbial genomes shed light on interconnected biogeochemical processes in an aquifer system.</title>
        <authorList>
            <person name="Anantharaman K."/>
            <person name="Brown C.T."/>
            <person name="Hug L.A."/>
            <person name="Sharon I."/>
            <person name="Castelle C.J."/>
            <person name="Probst A.J."/>
            <person name="Thomas B.C."/>
            <person name="Singh A."/>
            <person name="Wilkins M.J."/>
            <person name="Karaoz U."/>
            <person name="Brodie E.L."/>
            <person name="Williams K.H."/>
            <person name="Hubbard S.S."/>
            <person name="Banfield J.F."/>
        </authorList>
    </citation>
    <scope>NUCLEOTIDE SEQUENCE [LARGE SCALE GENOMIC DNA]</scope>
</reference>
<evidence type="ECO:0000313" key="15">
    <source>
        <dbReference type="EMBL" id="OGD57307.1"/>
    </source>
</evidence>
<keyword evidence="5 9" id="KW-0479">Metal-binding</keyword>
<comment type="catalytic activity">
    <reaction evidence="1 9">
        <text>(2R)-2-phosphoglycerate = (2R)-3-phosphoglycerate</text>
        <dbReference type="Rhea" id="RHEA:15901"/>
        <dbReference type="ChEBI" id="CHEBI:58272"/>
        <dbReference type="ChEBI" id="CHEBI:58289"/>
        <dbReference type="EC" id="5.4.2.12"/>
    </reaction>
</comment>
<dbReference type="FunFam" id="3.40.1450.10:FF:000002">
    <property type="entry name" value="2,3-bisphosphoglycerate-independent phosphoglycerate mutase"/>
    <property type="match status" value="1"/>
</dbReference>
<dbReference type="InterPro" id="IPR017850">
    <property type="entry name" value="Alkaline_phosphatase_core_sf"/>
</dbReference>
<dbReference type="PIRSF" id="PIRSF001492">
    <property type="entry name" value="IPGAM"/>
    <property type="match status" value="1"/>
</dbReference>
<dbReference type="EMBL" id="MEZT01000003">
    <property type="protein sequence ID" value="OGD57307.1"/>
    <property type="molecule type" value="Genomic_DNA"/>
</dbReference>
<dbReference type="GO" id="GO:0005829">
    <property type="term" value="C:cytosol"/>
    <property type="evidence" value="ECO:0007669"/>
    <property type="project" value="TreeGrafter"/>
</dbReference>
<dbReference type="GO" id="GO:0004619">
    <property type="term" value="F:phosphoglycerate mutase activity"/>
    <property type="evidence" value="ECO:0007669"/>
    <property type="project" value="UniProtKB-UniRule"/>
</dbReference>
<gene>
    <name evidence="9" type="primary">gpmI</name>
    <name evidence="15" type="ORF">A2V71_00555</name>
</gene>
<comment type="caution">
    <text evidence="9">Lacks conserved residue(s) required for the propagation of feature annotation.</text>
</comment>
<feature type="binding site" evidence="9 12">
    <location>
        <position position="443"/>
    </location>
    <ligand>
        <name>Mn(2+)</name>
        <dbReference type="ChEBI" id="CHEBI:29035"/>
        <label>2</label>
    </ligand>
</feature>
<dbReference type="CDD" id="cd16010">
    <property type="entry name" value="iPGM"/>
    <property type="match status" value="1"/>
</dbReference>
<dbReference type="Proteomes" id="UP000178764">
    <property type="component" value="Unassembled WGS sequence"/>
</dbReference>
<evidence type="ECO:0000256" key="1">
    <source>
        <dbReference type="ARBA" id="ARBA00000370"/>
    </source>
</evidence>
<evidence type="ECO:0000256" key="3">
    <source>
        <dbReference type="ARBA" id="ARBA00004798"/>
    </source>
</evidence>
<evidence type="ECO:0000256" key="5">
    <source>
        <dbReference type="ARBA" id="ARBA00022723"/>
    </source>
</evidence>
<keyword evidence="8 9" id="KW-0413">Isomerase</keyword>
<comment type="cofactor">
    <cofactor evidence="9">
        <name>Mn(2+)</name>
        <dbReference type="ChEBI" id="CHEBI:29035"/>
    </cofactor>
    <text evidence="9">Binds 2 manganese ions per subunit.</text>
</comment>
<sequence>MKRFKPIVLIILDGWGLSPSWGGNALMMNNPKNISALWRNYPHTILQALGAIEYGNVVGESRLGHLMIGAGRPVSGNHSRITAQIKNRKFFKNQILIEAFNWAKKHNSNIHLVGTISNGGVHADIDHLLALLDLAEIQDFKRVYIDAITDGTDSGPTDSLKFIEKIQNKINTLKFGEFASVIGRNLAMDRDEHWDKIKRYFDLLVFAKGEKFSTISEAISANYRKGKNDEFIAPSLIRLKNGKFSVIKENDAVIFFNFREDRARELTRVFTDPKFHIFLWQPEVPKNLYFATFTSYQKNLPSKVCFPDTHYADTLSEVLAKTNFKQLKVAESEKAAHVTYFFNGGIEEPFFGEERKIISSPNVTSYDKKPEMSAREITNAVVRAIKSDKYDFILVNFANIDMIAHTGNILAVGEAVKVIDEEIQKIVNGNLKNKGVTIITADHGNAEQMVSINQKIFNERETLHTLNPVPFILITPDNKKNLLRTALSYELNALSEIMSARDTLADVAPTILELMGLPKPKEMTGHSLITRLG</sequence>
<feature type="binding site" evidence="9 12">
    <location>
        <position position="401"/>
    </location>
    <ligand>
        <name>Mn(2+)</name>
        <dbReference type="ChEBI" id="CHEBI:29035"/>
        <label>1</label>
    </ligand>
</feature>
<evidence type="ECO:0000313" key="16">
    <source>
        <dbReference type="Proteomes" id="UP000178764"/>
    </source>
</evidence>
<feature type="binding site" evidence="9 12">
    <location>
        <position position="442"/>
    </location>
    <ligand>
        <name>Mn(2+)</name>
        <dbReference type="ChEBI" id="CHEBI:29035"/>
        <label>2</label>
    </ligand>
</feature>
<comment type="caution">
    <text evidence="15">The sequence shown here is derived from an EMBL/GenBank/DDBJ whole genome shotgun (WGS) entry which is preliminary data.</text>
</comment>
<dbReference type="Pfam" id="PF01676">
    <property type="entry name" value="Metalloenzyme"/>
    <property type="match status" value="1"/>
</dbReference>
<dbReference type="EC" id="5.4.2.12" evidence="9 10"/>
<dbReference type="SUPFAM" id="SSF53649">
    <property type="entry name" value="Alkaline phosphatase-like"/>
    <property type="match status" value="1"/>
</dbReference>
<comment type="similarity">
    <text evidence="4 9">Belongs to the BPG-independent phosphoglycerate mutase family.</text>
</comment>
<dbReference type="GO" id="GO:0030145">
    <property type="term" value="F:manganese ion binding"/>
    <property type="evidence" value="ECO:0007669"/>
    <property type="project" value="UniProtKB-UniRule"/>
</dbReference>
<evidence type="ECO:0000259" key="14">
    <source>
        <dbReference type="Pfam" id="PF06415"/>
    </source>
</evidence>
<name>A0A1F5DQ62_9BACT</name>
<dbReference type="Gene3D" id="3.40.720.10">
    <property type="entry name" value="Alkaline Phosphatase, subunit A"/>
    <property type="match status" value="1"/>
</dbReference>
<evidence type="ECO:0000256" key="7">
    <source>
        <dbReference type="ARBA" id="ARBA00023211"/>
    </source>
</evidence>
<dbReference type="Pfam" id="PF06415">
    <property type="entry name" value="iPGM_N"/>
    <property type="match status" value="1"/>
</dbReference>
<evidence type="ECO:0000256" key="11">
    <source>
        <dbReference type="PIRSR" id="PIRSR001492-1"/>
    </source>
</evidence>
<dbReference type="HAMAP" id="MF_01038">
    <property type="entry name" value="GpmI"/>
    <property type="match status" value="1"/>
</dbReference>
<feature type="binding site" evidence="9">
    <location>
        <position position="334"/>
    </location>
    <ligand>
        <name>substrate</name>
    </ligand>
</feature>
<evidence type="ECO:0000256" key="12">
    <source>
        <dbReference type="PIRSR" id="PIRSR001492-3"/>
    </source>
</evidence>
<dbReference type="UniPathway" id="UPA00109">
    <property type="reaction ID" value="UER00186"/>
</dbReference>
<evidence type="ECO:0000256" key="10">
    <source>
        <dbReference type="NCBIfam" id="TIGR01307"/>
    </source>
</evidence>
<dbReference type="NCBIfam" id="TIGR01307">
    <property type="entry name" value="pgm_bpd_ind"/>
    <property type="match status" value="1"/>
</dbReference>
<feature type="active site" description="Phosphoserine intermediate" evidence="9 11">
    <location>
        <position position="61"/>
    </location>
</feature>
<feature type="binding site" evidence="9">
    <location>
        <position position="190"/>
    </location>
    <ligand>
        <name>substrate</name>
    </ligand>
</feature>
<feature type="domain" description="BPG-independent PGAM N-terminal" evidence="14">
    <location>
        <begin position="81"/>
        <end position="298"/>
    </location>
</feature>
<feature type="binding site" evidence="9 12">
    <location>
        <position position="405"/>
    </location>
    <ligand>
        <name>Mn(2+)</name>
        <dbReference type="ChEBI" id="CHEBI:29035"/>
        <label>1</label>
    </ligand>
</feature>
<dbReference type="GO" id="GO:0006096">
    <property type="term" value="P:glycolytic process"/>
    <property type="evidence" value="ECO:0007669"/>
    <property type="project" value="UniProtKB-UniRule"/>
</dbReference>
<evidence type="ECO:0000256" key="9">
    <source>
        <dbReference type="HAMAP-Rule" id="MF_01038"/>
    </source>
</evidence>
<feature type="binding site" evidence="9">
    <location>
        <position position="184"/>
    </location>
    <ligand>
        <name>substrate</name>
    </ligand>
</feature>
<evidence type="ECO:0000256" key="6">
    <source>
        <dbReference type="ARBA" id="ARBA00023152"/>
    </source>
</evidence>
<dbReference type="InterPro" id="IPR006124">
    <property type="entry name" value="Metalloenzyme"/>
</dbReference>
<dbReference type="PANTHER" id="PTHR31637">
    <property type="entry name" value="2,3-BISPHOSPHOGLYCERATE-INDEPENDENT PHOSPHOGLYCERATE MUTASE"/>
    <property type="match status" value="1"/>
</dbReference>
<proteinExistence type="inferred from homology"/>
<feature type="binding site" evidence="9 12">
    <location>
        <position position="13"/>
    </location>
    <ligand>
        <name>Mn(2+)</name>
        <dbReference type="ChEBI" id="CHEBI:29035"/>
        <label>2</label>
    </ligand>
</feature>
<feature type="binding site" evidence="9 12">
    <location>
        <position position="464"/>
    </location>
    <ligand>
        <name>Mn(2+)</name>
        <dbReference type="ChEBI" id="CHEBI:29035"/>
        <label>1</label>
    </ligand>
</feature>
<evidence type="ECO:0000259" key="13">
    <source>
        <dbReference type="Pfam" id="PF01676"/>
    </source>
</evidence>
<dbReference type="AlphaFoldDB" id="A0A1F5DQ62"/>
<organism evidence="15 16">
    <name type="scientific">Candidatus Berkelbacteria bacterium RBG_13_40_8</name>
    <dbReference type="NCBI Taxonomy" id="1797467"/>
    <lineage>
        <taxon>Bacteria</taxon>
        <taxon>Candidatus Berkelbacteria</taxon>
    </lineage>
</organism>
<evidence type="ECO:0000256" key="4">
    <source>
        <dbReference type="ARBA" id="ARBA00008819"/>
    </source>
</evidence>
<feature type="domain" description="Metalloenzyme" evidence="13">
    <location>
        <begin position="5"/>
        <end position="518"/>
    </location>
</feature>
<dbReference type="InterPro" id="IPR005995">
    <property type="entry name" value="Pgm_bpd_ind"/>
</dbReference>
<comment type="subunit">
    <text evidence="9">Monomer.</text>
</comment>
<keyword evidence="7 9" id="KW-0464">Manganese</keyword>
<evidence type="ECO:0000256" key="8">
    <source>
        <dbReference type="ARBA" id="ARBA00023235"/>
    </source>
</evidence>